<evidence type="ECO:0000256" key="1">
    <source>
        <dbReference type="SAM" id="MobiDB-lite"/>
    </source>
</evidence>
<feature type="compositionally biased region" description="Low complexity" evidence="1">
    <location>
        <begin position="1"/>
        <end position="32"/>
    </location>
</feature>
<comment type="caution">
    <text evidence="2">The sequence shown here is derived from an EMBL/GenBank/DDBJ whole genome shotgun (WGS) entry which is preliminary data.</text>
</comment>
<gene>
    <name evidence="2" type="ORF">GB881_17185</name>
</gene>
<protein>
    <submittedName>
        <fullName evidence="2">Uncharacterized protein</fullName>
    </submittedName>
</protein>
<sequence length="88" mass="8410">MAAGAQSVGVAAAAANAAPTGLADEGDLLGLEPPERPTALSYSASALDGNPQSGTMTTSAGGATDGGAAQGQNREARRAAAKAAKKRS</sequence>
<proteinExistence type="predicted"/>
<evidence type="ECO:0000313" key="2">
    <source>
        <dbReference type="EMBL" id="MPV38750.1"/>
    </source>
</evidence>
<reference evidence="2 3" key="1">
    <citation type="submission" date="2019-10" db="EMBL/GenBank/DDBJ databases">
        <title>Georgenia wutianyii sp. nov. and Georgenia yuyongxinii sp. nov. isolated from plateau pika (Ochotona curzoniae) in the Qinghai-Tibet plateau of China.</title>
        <authorList>
            <person name="Tian Z."/>
        </authorList>
    </citation>
    <scope>NUCLEOTIDE SEQUENCE [LARGE SCALE GENOMIC DNA]</scope>
    <source>
        <strain evidence="2 3">JCM 19765</strain>
    </source>
</reference>
<feature type="compositionally biased region" description="Basic residues" evidence="1">
    <location>
        <begin position="79"/>
        <end position="88"/>
    </location>
</feature>
<dbReference type="EMBL" id="WHPC01000106">
    <property type="protein sequence ID" value="MPV38750.1"/>
    <property type="molecule type" value="Genomic_DNA"/>
</dbReference>
<feature type="region of interest" description="Disordered" evidence="1">
    <location>
        <begin position="1"/>
        <end position="88"/>
    </location>
</feature>
<organism evidence="2 3">
    <name type="scientific">Georgenia subflava</name>
    <dbReference type="NCBI Taxonomy" id="1622177"/>
    <lineage>
        <taxon>Bacteria</taxon>
        <taxon>Bacillati</taxon>
        <taxon>Actinomycetota</taxon>
        <taxon>Actinomycetes</taxon>
        <taxon>Micrococcales</taxon>
        <taxon>Bogoriellaceae</taxon>
        <taxon>Georgenia</taxon>
    </lineage>
</organism>
<feature type="compositionally biased region" description="Low complexity" evidence="1">
    <location>
        <begin position="52"/>
        <end position="62"/>
    </location>
</feature>
<dbReference type="Proteomes" id="UP000437709">
    <property type="component" value="Unassembled WGS sequence"/>
</dbReference>
<name>A0A6N7EL01_9MICO</name>
<accession>A0A6N7EL01</accession>
<keyword evidence="3" id="KW-1185">Reference proteome</keyword>
<dbReference type="AlphaFoldDB" id="A0A6N7EL01"/>
<evidence type="ECO:0000313" key="3">
    <source>
        <dbReference type="Proteomes" id="UP000437709"/>
    </source>
</evidence>